<dbReference type="NCBIfam" id="NF001223">
    <property type="entry name" value="PRK00202.1-1"/>
    <property type="match status" value="1"/>
</dbReference>
<evidence type="ECO:0000313" key="8">
    <source>
        <dbReference type="EMBL" id="KGX90910.1"/>
    </source>
</evidence>
<evidence type="ECO:0000259" key="7">
    <source>
        <dbReference type="Pfam" id="PF01029"/>
    </source>
</evidence>
<evidence type="ECO:0000256" key="2">
    <source>
        <dbReference type="ARBA" id="ARBA00022814"/>
    </source>
</evidence>
<keyword evidence="4 6" id="KW-0805">Transcription regulation</keyword>
<sequence length="131" mass="15089">MKRRTAREKAFQALFQMDINDIPPRESIANVLEEGIMTDKFLETIVFGVTEHKESIDEQIQQHLEKWTIKRVASVEKTLLRMATFEMGYVEDVPNKVALNEAIELAKVFGDDQSGRFINGVLKKVLDSYEQ</sequence>
<dbReference type="GO" id="GO:0003723">
    <property type="term" value="F:RNA binding"/>
    <property type="evidence" value="ECO:0007669"/>
    <property type="project" value="UniProtKB-UniRule"/>
</dbReference>
<dbReference type="EMBL" id="AVPE01000012">
    <property type="protein sequence ID" value="KGX90910.1"/>
    <property type="molecule type" value="Genomic_DNA"/>
</dbReference>
<keyword evidence="2 6" id="KW-0889">Transcription antitermination</keyword>
<dbReference type="CDD" id="cd00619">
    <property type="entry name" value="Terminator_NusB"/>
    <property type="match status" value="1"/>
</dbReference>
<keyword evidence="3 6" id="KW-0694">RNA-binding</keyword>
<comment type="caution">
    <text evidence="8">The sequence shown here is derived from an EMBL/GenBank/DDBJ whole genome shotgun (WGS) entry which is preliminary data.</text>
</comment>
<organism evidence="8 9">
    <name type="scientific">Pontibacillus halophilus JSM 076056 = DSM 19796</name>
    <dbReference type="NCBI Taxonomy" id="1385510"/>
    <lineage>
        <taxon>Bacteria</taxon>
        <taxon>Bacillati</taxon>
        <taxon>Bacillota</taxon>
        <taxon>Bacilli</taxon>
        <taxon>Bacillales</taxon>
        <taxon>Bacillaceae</taxon>
        <taxon>Pontibacillus</taxon>
    </lineage>
</organism>
<dbReference type="GO" id="GO:0005829">
    <property type="term" value="C:cytosol"/>
    <property type="evidence" value="ECO:0007669"/>
    <property type="project" value="TreeGrafter"/>
</dbReference>
<dbReference type="RefSeq" id="WP_026801072.1">
    <property type="nucleotide sequence ID" value="NZ_AULI01000012.1"/>
</dbReference>
<comment type="function">
    <text evidence="6">Involved in transcription antitermination. Required for transcription of ribosomal RNA (rRNA) genes. Binds specifically to the boxA antiterminator sequence of the ribosomal RNA (rrn) operons.</text>
</comment>
<reference evidence="8 9" key="1">
    <citation type="submission" date="2013-08" db="EMBL/GenBank/DDBJ databases">
        <authorList>
            <person name="Huang J."/>
            <person name="Wang G."/>
        </authorList>
    </citation>
    <scope>NUCLEOTIDE SEQUENCE [LARGE SCALE GENOMIC DNA]</scope>
    <source>
        <strain evidence="8 9">JSM 076056</strain>
    </source>
</reference>
<name>A0A0A5GIE8_9BACI</name>
<keyword evidence="9" id="KW-1185">Reference proteome</keyword>
<dbReference type="AlphaFoldDB" id="A0A0A5GIE8"/>
<dbReference type="Pfam" id="PF01029">
    <property type="entry name" value="NusB"/>
    <property type="match status" value="1"/>
</dbReference>
<dbReference type="SUPFAM" id="SSF48013">
    <property type="entry name" value="NusB-like"/>
    <property type="match status" value="1"/>
</dbReference>
<evidence type="ECO:0000256" key="3">
    <source>
        <dbReference type="ARBA" id="ARBA00022884"/>
    </source>
</evidence>
<evidence type="ECO:0000256" key="6">
    <source>
        <dbReference type="HAMAP-Rule" id="MF_00073"/>
    </source>
</evidence>
<dbReference type="HAMAP" id="MF_00073">
    <property type="entry name" value="NusB"/>
    <property type="match status" value="1"/>
</dbReference>
<dbReference type="InterPro" id="IPR035926">
    <property type="entry name" value="NusB-like_sf"/>
</dbReference>
<dbReference type="GO" id="GO:0006353">
    <property type="term" value="P:DNA-templated transcription termination"/>
    <property type="evidence" value="ECO:0007669"/>
    <property type="project" value="UniProtKB-UniRule"/>
</dbReference>
<feature type="domain" description="NusB/RsmB/TIM44" evidence="7">
    <location>
        <begin position="5"/>
        <end position="126"/>
    </location>
</feature>
<dbReference type="InterPro" id="IPR006027">
    <property type="entry name" value="NusB_RsmB_TIM44"/>
</dbReference>
<dbReference type="Proteomes" id="UP000030528">
    <property type="component" value="Unassembled WGS sequence"/>
</dbReference>
<gene>
    <name evidence="6" type="primary">nusB</name>
    <name evidence="8" type="ORF">N781_05950</name>
</gene>
<dbReference type="GO" id="GO:0031564">
    <property type="term" value="P:transcription antitermination"/>
    <property type="evidence" value="ECO:0007669"/>
    <property type="project" value="UniProtKB-KW"/>
</dbReference>
<keyword evidence="5 6" id="KW-0804">Transcription</keyword>
<dbReference type="NCBIfam" id="TIGR01951">
    <property type="entry name" value="nusB"/>
    <property type="match status" value="1"/>
</dbReference>
<dbReference type="eggNOG" id="COG0781">
    <property type="taxonomic scope" value="Bacteria"/>
</dbReference>
<evidence type="ECO:0000256" key="5">
    <source>
        <dbReference type="ARBA" id="ARBA00023163"/>
    </source>
</evidence>
<accession>A0A0A5GIE8</accession>
<evidence type="ECO:0000313" key="9">
    <source>
        <dbReference type="Proteomes" id="UP000030528"/>
    </source>
</evidence>
<protein>
    <recommendedName>
        <fullName evidence="6">Transcription antitermination protein NusB</fullName>
    </recommendedName>
    <alternativeName>
        <fullName evidence="6">Antitermination factor NusB</fullName>
    </alternativeName>
</protein>
<dbReference type="Gene3D" id="1.10.940.10">
    <property type="entry name" value="NusB-like"/>
    <property type="match status" value="1"/>
</dbReference>
<dbReference type="OrthoDB" id="9811381at2"/>
<dbReference type="PANTHER" id="PTHR11078:SF3">
    <property type="entry name" value="ANTITERMINATION NUSB DOMAIN-CONTAINING PROTEIN"/>
    <property type="match status" value="1"/>
</dbReference>
<comment type="similarity">
    <text evidence="1 6">Belongs to the NusB family.</text>
</comment>
<evidence type="ECO:0000256" key="4">
    <source>
        <dbReference type="ARBA" id="ARBA00023015"/>
    </source>
</evidence>
<dbReference type="STRING" id="1385510.GCA_000425205_02771"/>
<evidence type="ECO:0000256" key="1">
    <source>
        <dbReference type="ARBA" id="ARBA00005952"/>
    </source>
</evidence>
<proteinExistence type="inferred from homology"/>
<dbReference type="InterPro" id="IPR011605">
    <property type="entry name" value="NusB_fam"/>
</dbReference>
<dbReference type="PANTHER" id="PTHR11078">
    <property type="entry name" value="N UTILIZATION SUBSTANCE PROTEIN B-RELATED"/>
    <property type="match status" value="1"/>
</dbReference>